<dbReference type="EMBL" id="AWUE01016586">
    <property type="protein sequence ID" value="OMO90179.1"/>
    <property type="molecule type" value="Genomic_DNA"/>
</dbReference>
<reference evidence="2" key="1">
    <citation type="submission" date="2013-09" db="EMBL/GenBank/DDBJ databases">
        <title>Corchorus olitorius genome sequencing.</title>
        <authorList>
            <person name="Alam M."/>
            <person name="Haque M.S."/>
            <person name="Islam M.S."/>
            <person name="Emdad E.M."/>
            <person name="Islam M.M."/>
            <person name="Ahmed B."/>
            <person name="Halim A."/>
            <person name="Hossen Q.M.M."/>
            <person name="Hossain M.Z."/>
            <person name="Ahmed R."/>
            <person name="Khan M.M."/>
            <person name="Islam R."/>
            <person name="Rashid M.M."/>
            <person name="Khan S.A."/>
            <person name="Rahman M.S."/>
            <person name="Alam M."/>
            <person name="Yahiya A.S."/>
            <person name="Khan M.S."/>
            <person name="Azam M.S."/>
            <person name="Haque T."/>
            <person name="Lashkar M.Z.H."/>
            <person name="Akhand A.I."/>
            <person name="Morshed G."/>
            <person name="Roy S."/>
            <person name="Uddin K.S."/>
            <person name="Rabeya T."/>
            <person name="Hossain A.S."/>
            <person name="Chowdhury A."/>
            <person name="Snigdha A.R."/>
            <person name="Mortoza M.S."/>
            <person name="Matin S.A."/>
            <person name="Hoque S.M.E."/>
            <person name="Islam M.K."/>
            <person name="Roy D.K."/>
            <person name="Haider R."/>
            <person name="Moosa M.M."/>
            <person name="Elias S.M."/>
            <person name="Hasan A.M."/>
            <person name="Jahan S."/>
            <person name="Shafiuddin M."/>
            <person name="Mahmood N."/>
            <person name="Shommy N.S."/>
        </authorList>
    </citation>
    <scope>NUCLEOTIDE SEQUENCE [LARGE SCALE GENOMIC DNA]</scope>
    <source>
        <strain evidence="2">cv. O-4</strain>
    </source>
</reference>
<accession>A0A1R3J5Q2</accession>
<dbReference type="Proteomes" id="UP000187203">
    <property type="component" value="Unassembled WGS sequence"/>
</dbReference>
<comment type="caution">
    <text evidence="1">The sequence shown here is derived from an EMBL/GenBank/DDBJ whole genome shotgun (WGS) entry which is preliminary data.</text>
</comment>
<keyword evidence="2" id="KW-1185">Reference proteome</keyword>
<name>A0A1R3J5Q2_9ROSI</name>
<sequence>MAVCVLEESVEIGEVQCGKMERGPGDECVRKKMRVREGLVVVGRWLPRKWDMIPSKMSWLQVRDLLTLG</sequence>
<organism evidence="1 2">
    <name type="scientific">Corchorus olitorius</name>
    <dbReference type="NCBI Taxonomy" id="93759"/>
    <lineage>
        <taxon>Eukaryota</taxon>
        <taxon>Viridiplantae</taxon>
        <taxon>Streptophyta</taxon>
        <taxon>Embryophyta</taxon>
        <taxon>Tracheophyta</taxon>
        <taxon>Spermatophyta</taxon>
        <taxon>Magnoliopsida</taxon>
        <taxon>eudicotyledons</taxon>
        <taxon>Gunneridae</taxon>
        <taxon>Pentapetalae</taxon>
        <taxon>rosids</taxon>
        <taxon>malvids</taxon>
        <taxon>Malvales</taxon>
        <taxon>Malvaceae</taxon>
        <taxon>Grewioideae</taxon>
        <taxon>Apeibeae</taxon>
        <taxon>Corchorus</taxon>
    </lineage>
</organism>
<evidence type="ECO:0000313" key="1">
    <source>
        <dbReference type="EMBL" id="OMO90179.1"/>
    </source>
</evidence>
<dbReference type="AlphaFoldDB" id="A0A1R3J5Q2"/>
<protein>
    <submittedName>
        <fullName evidence="1">Uncharacterized protein</fullName>
    </submittedName>
</protein>
<evidence type="ECO:0000313" key="2">
    <source>
        <dbReference type="Proteomes" id="UP000187203"/>
    </source>
</evidence>
<proteinExistence type="predicted"/>
<gene>
    <name evidence="1" type="ORF">COLO4_19309</name>
</gene>